<dbReference type="EMBL" id="AJWY01002797">
    <property type="protein sequence ID" value="EKC77305.1"/>
    <property type="molecule type" value="Genomic_DNA"/>
</dbReference>
<gene>
    <name evidence="1" type="ORF">LEA_04241</name>
</gene>
<proteinExistence type="predicted"/>
<evidence type="ECO:0000313" key="1">
    <source>
        <dbReference type="EMBL" id="EKC77305.1"/>
    </source>
</evidence>
<sequence>IDEQILISEVARKRLTTSGDRETDEFLQRQARQRRSEEVQPEVEFVQKVEAGSSIEALEREIVKYLLKYGHCSFDFKEGRTMVACNVAEVIFSELSDDSIVFRNPVYAKIMAAYREQWEQLGTGVEVPVHLFINHVDPEVCNTAVDILTSDDNYVPSEIWKRKDIHVESDAEMLAVGVPKAVTLYKSKVIEGMIRDLQERLADEGLGEEEQDTLLQRLAGLNRVKVSIARKLQRSIL</sequence>
<name>K1UGA3_9ZZZZ</name>
<accession>K1UGA3</accession>
<comment type="caution">
    <text evidence="1">The sequence shown here is derived from an EMBL/GenBank/DDBJ whole genome shotgun (WGS) entry which is preliminary data.</text>
</comment>
<reference evidence="1" key="1">
    <citation type="journal article" date="2013" name="Environ. Microbiol.">
        <title>Microbiota from the distal guts of lean and obese adolescents exhibit partial functional redundancy besides clear differences in community structure.</title>
        <authorList>
            <person name="Ferrer M."/>
            <person name="Ruiz A."/>
            <person name="Lanza F."/>
            <person name="Haange S.B."/>
            <person name="Oberbach A."/>
            <person name="Till H."/>
            <person name="Bargiela R."/>
            <person name="Campoy C."/>
            <person name="Segura M.T."/>
            <person name="Richter M."/>
            <person name="von Bergen M."/>
            <person name="Seifert J."/>
            <person name="Suarez A."/>
        </authorList>
    </citation>
    <scope>NUCLEOTIDE SEQUENCE</scope>
</reference>
<organism evidence="1">
    <name type="scientific">human gut metagenome</name>
    <dbReference type="NCBI Taxonomy" id="408170"/>
    <lineage>
        <taxon>unclassified sequences</taxon>
        <taxon>metagenomes</taxon>
        <taxon>organismal metagenomes</taxon>
    </lineage>
</organism>
<protein>
    <submittedName>
        <fullName evidence="1">DNA primase</fullName>
    </submittedName>
</protein>
<dbReference type="AlphaFoldDB" id="K1UGA3"/>
<feature type="non-terminal residue" evidence="1">
    <location>
        <position position="1"/>
    </location>
</feature>